<dbReference type="InterPro" id="IPR050109">
    <property type="entry name" value="HTH-type_TetR-like_transc_reg"/>
</dbReference>
<name>A0A495K9T7_WILMA</name>
<dbReference type="PROSITE" id="PS01081">
    <property type="entry name" value="HTH_TETR_1"/>
    <property type="match status" value="1"/>
</dbReference>
<dbReference type="InterPro" id="IPR023772">
    <property type="entry name" value="DNA-bd_HTH_TetR-type_CS"/>
</dbReference>
<dbReference type="SUPFAM" id="SSF46689">
    <property type="entry name" value="Homeodomain-like"/>
    <property type="match status" value="1"/>
</dbReference>
<dbReference type="GO" id="GO:0003700">
    <property type="term" value="F:DNA-binding transcription factor activity"/>
    <property type="evidence" value="ECO:0007669"/>
    <property type="project" value="TreeGrafter"/>
</dbReference>
<keyword evidence="2 4" id="KW-0238">DNA-binding</keyword>
<dbReference type="AlphaFoldDB" id="A0A495K9T7"/>
<evidence type="ECO:0000259" key="5">
    <source>
        <dbReference type="PROSITE" id="PS50977"/>
    </source>
</evidence>
<keyword evidence="1" id="KW-0805">Transcription regulation</keyword>
<feature type="DNA-binding region" description="H-T-H motif" evidence="4">
    <location>
        <begin position="77"/>
        <end position="96"/>
    </location>
</feature>
<gene>
    <name evidence="6" type="ORF">DFJ75_4184</name>
</gene>
<dbReference type="EMBL" id="RBKV01000001">
    <property type="protein sequence ID" value="RKR97314.1"/>
    <property type="molecule type" value="Genomic_DNA"/>
</dbReference>
<dbReference type="PANTHER" id="PTHR30055">
    <property type="entry name" value="HTH-TYPE TRANSCRIPTIONAL REGULATOR RUTR"/>
    <property type="match status" value="1"/>
</dbReference>
<evidence type="ECO:0000313" key="6">
    <source>
        <dbReference type="EMBL" id="RKR97314.1"/>
    </source>
</evidence>
<keyword evidence="3" id="KW-0804">Transcription</keyword>
<evidence type="ECO:0000256" key="2">
    <source>
        <dbReference type="ARBA" id="ARBA00023125"/>
    </source>
</evidence>
<dbReference type="PROSITE" id="PS50977">
    <property type="entry name" value="HTH_TETR_2"/>
    <property type="match status" value="1"/>
</dbReference>
<dbReference type="InterPro" id="IPR001647">
    <property type="entry name" value="HTH_TetR"/>
</dbReference>
<evidence type="ECO:0000313" key="7">
    <source>
        <dbReference type="Proteomes" id="UP000274762"/>
    </source>
</evidence>
<dbReference type="InterPro" id="IPR009057">
    <property type="entry name" value="Homeodomain-like_sf"/>
</dbReference>
<accession>A0A495K9T7</accession>
<reference evidence="6 7" key="1">
    <citation type="submission" date="2018-10" db="EMBL/GenBank/DDBJ databases">
        <title>Sequencing the genomes of 1000 actinobacteria strains.</title>
        <authorList>
            <person name="Klenk H.-P."/>
        </authorList>
    </citation>
    <scope>NUCLEOTIDE SEQUENCE [LARGE SCALE GENOMIC DNA]</scope>
    <source>
        <strain evidence="6 7">DSM 44343</strain>
    </source>
</reference>
<protein>
    <submittedName>
        <fullName evidence="6">TetR family transcriptional regulator</fullName>
    </submittedName>
</protein>
<feature type="domain" description="HTH tetR-type" evidence="5">
    <location>
        <begin position="54"/>
        <end position="114"/>
    </location>
</feature>
<dbReference type="PANTHER" id="PTHR30055:SF238">
    <property type="entry name" value="MYCOFACTOCIN BIOSYNTHESIS TRANSCRIPTIONAL REGULATOR MFTR-RELATED"/>
    <property type="match status" value="1"/>
</dbReference>
<organism evidence="6 7">
    <name type="scientific">Williamsia marianensis</name>
    <dbReference type="NCBI Taxonomy" id="85044"/>
    <lineage>
        <taxon>Bacteria</taxon>
        <taxon>Bacillati</taxon>
        <taxon>Actinomycetota</taxon>
        <taxon>Actinomycetes</taxon>
        <taxon>Mycobacteriales</taxon>
        <taxon>Nocardiaceae</taxon>
        <taxon>Williamsia</taxon>
    </lineage>
</organism>
<comment type="caution">
    <text evidence="6">The sequence shown here is derived from an EMBL/GenBank/DDBJ whole genome shotgun (WGS) entry which is preliminary data.</text>
</comment>
<dbReference type="Gene3D" id="1.10.357.10">
    <property type="entry name" value="Tetracycline Repressor, domain 2"/>
    <property type="match status" value="1"/>
</dbReference>
<dbReference type="Proteomes" id="UP000274762">
    <property type="component" value="Unassembled WGS sequence"/>
</dbReference>
<evidence type="ECO:0000256" key="3">
    <source>
        <dbReference type="ARBA" id="ARBA00023163"/>
    </source>
</evidence>
<dbReference type="GO" id="GO:0000976">
    <property type="term" value="F:transcription cis-regulatory region binding"/>
    <property type="evidence" value="ECO:0007669"/>
    <property type="project" value="TreeGrafter"/>
</dbReference>
<proteinExistence type="predicted"/>
<evidence type="ECO:0000256" key="1">
    <source>
        <dbReference type="ARBA" id="ARBA00023015"/>
    </source>
</evidence>
<dbReference type="Pfam" id="PF00440">
    <property type="entry name" value="TetR_N"/>
    <property type="match status" value="1"/>
</dbReference>
<sequence>MTATRPPRRVMPATPAVLCDVFYIFAPDRKVAELCNFRTVEVMQEMGLRESKKAATRLALATAVLRHASDAGLESVSVETVAAEVGVSARTFHNYFPSKEDALIYFVGVMLDRLADLIESRPGGEVLWDSVEYALTEIACDTEADPGQFLTLIRLLETEPTLADHKHSDGLAAEQKARFESVVGCRGESTDLGLYERLVFGNELVTLRVGLEMWSEGLAPHTDLREFLGEAFRLTKCGLSRPMSTPNP</sequence>
<evidence type="ECO:0000256" key="4">
    <source>
        <dbReference type="PROSITE-ProRule" id="PRU00335"/>
    </source>
</evidence>